<keyword evidence="2" id="KW-0238">DNA-binding</keyword>
<dbReference type="GO" id="GO:0003700">
    <property type="term" value="F:DNA-binding transcription factor activity"/>
    <property type="evidence" value="ECO:0007669"/>
    <property type="project" value="InterPro"/>
</dbReference>
<dbReference type="GO" id="GO:0003677">
    <property type="term" value="F:DNA binding"/>
    <property type="evidence" value="ECO:0007669"/>
    <property type="project" value="UniProtKB-KW"/>
</dbReference>
<dbReference type="Pfam" id="PF12802">
    <property type="entry name" value="MarR_2"/>
    <property type="match status" value="1"/>
</dbReference>
<organism evidence="4 5">
    <name type="scientific">Komagataeibacter rhaeticus</name>
    <dbReference type="NCBI Taxonomy" id="215221"/>
    <lineage>
        <taxon>Bacteria</taxon>
        <taxon>Pseudomonadati</taxon>
        <taxon>Pseudomonadota</taxon>
        <taxon>Alphaproteobacteria</taxon>
        <taxon>Acetobacterales</taxon>
        <taxon>Acetobacteraceae</taxon>
        <taxon>Komagataeibacter</taxon>
    </lineage>
</organism>
<dbReference type="AlphaFoldDB" id="A0A181CE06"/>
<dbReference type="InterPro" id="IPR039422">
    <property type="entry name" value="MarR/SlyA-like"/>
</dbReference>
<proteinExistence type="predicted"/>
<evidence type="ECO:0000256" key="2">
    <source>
        <dbReference type="ARBA" id="ARBA00023125"/>
    </source>
</evidence>
<evidence type="ECO:0000313" key="5">
    <source>
        <dbReference type="Proteomes" id="UP000502533"/>
    </source>
</evidence>
<sequence length="174" mass="19194">MTQEPTAAPQPPTPVRPDRHEQTGVARLEARPGFLIRRLHQIHVALFAEECGGFNITPVQYSIMSVAQMRPGLDQSELTQEVGVDRATLANVLARLEKRGLVRRERTVHDRRLKQVHLTPDGVTLLAEMAEPARRAHARTIAALTGADREAFLDGLTRLVVAGNGYGRAPMRIG</sequence>
<gene>
    <name evidence="4" type="ORF">GWK63_14110</name>
</gene>
<dbReference type="InterPro" id="IPR000835">
    <property type="entry name" value="HTH_MarR-typ"/>
</dbReference>
<dbReference type="GeneID" id="85023302"/>
<dbReference type="PROSITE" id="PS01117">
    <property type="entry name" value="HTH_MARR_1"/>
    <property type="match status" value="1"/>
</dbReference>
<evidence type="ECO:0000313" key="4">
    <source>
        <dbReference type="EMBL" id="QIP36453.1"/>
    </source>
</evidence>
<dbReference type="GO" id="GO:0006950">
    <property type="term" value="P:response to stress"/>
    <property type="evidence" value="ECO:0007669"/>
    <property type="project" value="TreeGrafter"/>
</dbReference>
<dbReference type="Proteomes" id="UP000502533">
    <property type="component" value="Chromosome"/>
</dbReference>
<reference evidence="4 5" key="1">
    <citation type="submission" date="2020-03" db="EMBL/GenBank/DDBJ databases">
        <title>Isolation of cellulose-producing strains, genome characterization and application of the synthesized cellulose films as an economical and sustainable material for piezoelectric sensor construction.</title>
        <authorList>
            <person name="Mangayil R.K."/>
        </authorList>
    </citation>
    <scope>NUCLEOTIDE SEQUENCE [LARGE SCALE GENOMIC DNA]</scope>
    <source>
        <strain evidence="4 5">ENS 9a1a</strain>
    </source>
</reference>
<name>A0A181CE06_9PROT</name>
<dbReference type="RefSeq" id="WP_099963161.1">
    <property type="nucleotide sequence ID" value="NZ_CALMTF010000075.1"/>
</dbReference>
<dbReference type="Gene3D" id="1.10.10.10">
    <property type="entry name" value="Winged helix-like DNA-binding domain superfamily/Winged helix DNA-binding domain"/>
    <property type="match status" value="1"/>
</dbReference>
<evidence type="ECO:0000256" key="3">
    <source>
        <dbReference type="ARBA" id="ARBA00023163"/>
    </source>
</evidence>
<keyword evidence="5" id="KW-1185">Reference proteome</keyword>
<dbReference type="SMART" id="SM00347">
    <property type="entry name" value="HTH_MARR"/>
    <property type="match status" value="1"/>
</dbReference>
<dbReference type="InterPro" id="IPR036388">
    <property type="entry name" value="WH-like_DNA-bd_sf"/>
</dbReference>
<keyword evidence="3" id="KW-0804">Transcription</keyword>
<evidence type="ECO:0000256" key="1">
    <source>
        <dbReference type="ARBA" id="ARBA00023015"/>
    </source>
</evidence>
<dbReference type="InterPro" id="IPR023187">
    <property type="entry name" value="Tscrpt_reg_MarR-type_CS"/>
</dbReference>
<keyword evidence="1" id="KW-0805">Transcription regulation</keyword>
<dbReference type="PANTHER" id="PTHR33164">
    <property type="entry name" value="TRANSCRIPTIONAL REGULATOR, MARR FAMILY"/>
    <property type="match status" value="1"/>
</dbReference>
<dbReference type="EMBL" id="CP050139">
    <property type="protein sequence ID" value="QIP36453.1"/>
    <property type="molecule type" value="Genomic_DNA"/>
</dbReference>
<dbReference type="PROSITE" id="PS50995">
    <property type="entry name" value="HTH_MARR_2"/>
    <property type="match status" value="1"/>
</dbReference>
<protein>
    <submittedName>
        <fullName evidence="4">MarR family transcriptional regulator</fullName>
    </submittedName>
</protein>
<dbReference type="SUPFAM" id="SSF46785">
    <property type="entry name" value="Winged helix' DNA-binding domain"/>
    <property type="match status" value="1"/>
</dbReference>
<dbReference type="PRINTS" id="PR00598">
    <property type="entry name" value="HTHMARR"/>
</dbReference>
<dbReference type="InterPro" id="IPR036390">
    <property type="entry name" value="WH_DNA-bd_sf"/>
</dbReference>
<accession>A0A181CE06</accession>
<dbReference type="KEGG" id="kre:GWK63_14110"/>
<dbReference type="PANTHER" id="PTHR33164:SF95">
    <property type="entry name" value="TRANSCRIPTIONAL REGULATOR"/>
    <property type="match status" value="1"/>
</dbReference>